<sequence length="760" mass="83085">MFSETLKTIVNDNQVLKELKVKAEFTQKCIKAGCDVCELKKAVNGLSELEKNGMKNYRENRKIWDSNQQKQRVVFIMLSLTFSGIEIIGSEIDNGTKVRIESGLKIRIQSLPGCEERSHVKIRIEKEIVTDFEHNYKSCAACVDRKRAGCAGGRLGLRHVQLLYVATSAALLVACNQAAATALPHLTGLIPGSAHAPTYDWTGWQCGLFLSSAPVGHALARAGGVKGGRRVLMGALLVAGSFLIALPAIIRTGDWMWACAARALIGVAGGALIPTTRELLSRWLPPHERSFIAPLIYYSNPAGAAVTLSACAVLGTSAPGWPLTMYLPGAFALGGFTLLLCLTSDAPHSLQAISEEERDYIVSHICMQPQIKFEIPWRQILSSRAAWAAAFGQLCCELPHWLQLYLMPIYLTRVLHYSYKQSASLCAVAYAMGWVVAGLRPRQQINVFTLNLTPSLKFLHVLAAANEVVGSDTIGPCTARRRVRRARAARNLIIALRSYRPIRLALIFNTLKFEALREKTMLQNMSSSKGGHILLTKLSFANHIRRDPAYTIAYKVCAYAQGGQIHVEYRTIYHRLRSLFSLIQNEASVDRVAVPKWITGYRKIVKEKCNNFGCKYAITTMYLLWINTIAAYMFKGALGTAACLCGAALGGTHAASVALLAPVFSALQAISLVDAQVSISVRFAACCTTLRAIVGAAAGMLPLAAAWVLQVADTSEAEAAAWRAVLLSCAGVVLIGAIVFLLFGFNEFFVWDQALRHCKY</sequence>
<feature type="transmembrane region" description="Helical" evidence="5">
    <location>
        <begin position="655"/>
        <end position="677"/>
    </location>
</feature>
<dbReference type="Proteomes" id="UP000299102">
    <property type="component" value="Unassembled WGS sequence"/>
</dbReference>
<feature type="transmembrane region" description="Helical" evidence="5">
    <location>
        <begin position="255"/>
        <end position="274"/>
    </location>
</feature>
<comment type="subcellular location">
    <subcellularLocation>
        <location evidence="1">Membrane</location>
        <topology evidence="1">Multi-pass membrane protein</topology>
    </subcellularLocation>
</comment>
<keyword evidence="4 5" id="KW-0472">Membrane</keyword>
<dbReference type="InterPro" id="IPR050382">
    <property type="entry name" value="MFS_Na/Anion_cotransporter"/>
</dbReference>
<dbReference type="PANTHER" id="PTHR11662:SF399">
    <property type="entry name" value="FI19708P1-RELATED"/>
    <property type="match status" value="1"/>
</dbReference>
<dbReference type="AlphaFoldDB" id="A0A4C1YL78"/>
<proteinExistence type="predicted"/>
<organism evidence="6 7">
    <name type="scientific">Eumeta variegata</name>
    <name type="common">Bagworm moth</name>
    <name type="synonym">Eumeta japonica</name>
    <dbReference type="NCBI Taxonomy" id="151549"/>
    <lineage>
        <taxon>Eukaryota</taxon>
        <taxon>Metazoa</taxon>
        <taxon>Ecdysozoa</taxon>
        <taxon>Arthropoda</taxon>
        <taxon>Hexapoda</taxon>
        <taxon>Insecta</taxon>
        <taxon>Pterygota</taxon>
        <taxon>Neoptera</taxon>
        <taxon>Endopterygota</taxon>
        <taxon>Lepidoptera</taxon>
        <taxon>Glossata</taxon>
        <taxon>Ditrysia</taxon>
        <taxon>Tineoidea</taxon>
        <taxon>Psychidae</taxon>
        <taxon>Oiketicinae</taxon>
        <taxon>Eumeta</taxon>
    </lineage>
</organism>
<dbReference type="GO" id="GO:0016020">
    <property type="term" value="C:membrane"/>
    <property type="evidence" value="ECO:0007669"/>
    <property type="project" value="UniProtKB-SubCell"/>
</dbReference>
<dbReference type="OrthoDB" id="5817502at2759"/>
<dbReference type="STRING" id="151549.A0A4C1YL78"/>
<evidence type="ECO:0000313" key="7">
    <source>
        <dbReference type="Proteomes" id="UP000299102"/>
    </source>
</evidence>
<dbReference type="Gene3D" id="1.20.1250.20">
    <property type="entry name" value="MFS general substrate transporter like domains"/>
    <property type="match status" value="1"/>
</dbReference>
<feature type="transmembrane region" description="Helical" evidence="5">
    <location>
        <begin position="295"/>
        <end position="317"/>
    </location>
</feature>
<gene>
    <name evidence="6" type="ORF">EVAR_99222_1</name>
</gene>
<feature type="transmembrane region" description="Helical" evidence="5">
    <location>
        <begin position="323"/>
        <end position="342"/>
    </location>
</feature>
<protein>
    <recommendedName>
        <fullName evidence="8">Inorganic phosphate cotransporter</fullName>
    </recommendedName>
</protein>
<evidence type="ECO:0000256" key="3">
    <source>
        <dbReference type="ARBA" id="ARBA00022989"/>
    </source>
</evidence>
<feature type="transmembrane region" description="Helical" evidence="5">
    <location>
        <begin position="622"/>
        <end position="649"/>
    </location>
</feature>
<dbReference type="GO" id="GO:0006820">
    <property type="term" value="P:monoatomic anion transport"/>
    <property type="evidence" value="ECO:0007669"/>
    <property type="project" value="TreeGrafter"/>
</dbReference>
<dbReference type="EMBL" id="BGZK01001255">
    <property type="protein sequence ID" value="GBP75622.1"/>
    <property type="molecule type" value="Genomic_DNA"/>
</dbReference>
<dbReference type="InterPro" id="IPR036259">
    <property type="entry name" value="MFS_trans_sf"/>
</dbReference>
<evidence type="ECO:0000313" key="6">
    <source>
        <dbReference type="EMBL" id="GBP75622.1"/>
    </source>
</evidence>
<dbReference type="PANTHER" id="PTHR11662">
    <property type="entry name" value="SOLUTE CARRIER FAMILY 17"/>
    <property type="match status" value="1"/>
</dbReference>
<evidence type="ECO:0000256" key="4">
    <source>
        <dbReference type="ARBA" id="ARBA00023136"/>
    </source>
</evidence>
<evidence type="ECO:0008006" key="8">
    <source>
        <dbReference type="Google" id="ProtNLM"/>
    </source>
</evidence>
<evidence type="ECO:0000256" key="1">
    <source>
        <dbReference type="ARBA" id="ARBA00004141"/>
    </source>
</evidence>
<feature type="transmembrane region" description="Helical" evidence="5">
    <location>
        <begin position="231"/>
        <end position="249"/>
    </location>
</feature>
<dbReference type="SUPFAM" id="SSF103473">
    <property type="entry name" value="MFS general substrate transporter"/>
    <property type="match status" value="1"/>
</dbReference>
<comment type="caution">
    <text evidence="6">The sequence shown here is derived from an EMBL/GenBank/DDBJ whole genome shotgun (WGS) entry which is preliminary data.</text>
</comment>
<accession>A0A4C1YL78</accession>
<dbReference type="InterPro" id="IPR011701">
    <property type="entry name" value="MFS"/>
</dbReference>
<evidence type="ECO:0000256" key="5">
    <source>
        <dbReference type="SAM" id="Phobius"/>
    </source>
</evidence>
<keyword evidence="7" id="KW-1185">Reference proteome</keyword>
<feature type="transmembrane region" description="Helical" evidence="5">
    <location>
        <begin position="689"/>
        <end position="709"/>
    </location>
</feature>
<keyword evidence="2 5" id="KW-0812">Transmembrane</keyword>
<dbReference type="GO" id="GO:0022857">
    <property type="term" value="F:transmembrane transporter activity"/>
    <property type="evidence" value="ECO:0007669"/>
    <property type="project" value="InterPro"/>
</dbReference>
<reference evidence="6 7" key="1">
    <citation type="journal article" date="2019" name="Commun. Biol.">
        <title>The bagworm genome reveals a unique fibroin gene that provides high tensile strength.</title>
        <authorList>
            <person name="Kono N."/>
            <person name="Nakamura H."/>
            <person name="Ohtoshi R."/>
            <person name="Tomita M."/>
            <person name="Numata K."/>
            <person name="Arakawa K."/>
        </authorList>
    </citation>
    <scope>NUCLEOTIDE SEQUENCE [LARGE SCALE GENOMIC DNA]</scope>
</reference>
<evidence type="ECO:0000256" key="2">
    <source>
        <dbReference type="ARBA" id="ARBA00022692"/>
    </source>
</evidence>
<dbReference type="Pfam" id="PF07690">
    <property type="entry name" value="MFS_1"/>
    <property type="match status" value="1"/>
</dbReference>
<keyword evidence="3 5" id="KW-1133">Transmembrane helix</keyword>
<feature type="transmembrane region" description="Helical" evidence="5">
    <location>
        <begin position="721"/>
        <end position="743"/>
    </location>
</feature>
<name>A0A4C1YL78_EUMVA</name>